<dbReference type="EMBL" id="NMUH01000924">
    <property type="protein sequence ID" value="MQL86753.1"/>
    <property type="molecule type" value="Genomic_DNA"/>
</dbReference>
<keyword evidence="4" id="KW-1185">Reference proteome</keyword>
<dbReference type="Pfam" id="PF19274">
    <property type="entry name" value="PI4K_N"/>
    <property type="match status" value="1"/>
</dbReference>
<comment type="caution">
    <text evidence="3">The sequence shown here is derived from an EMBL/GenBank/DDBJ whole genome shotgun (WGS) entry which is preliminary data.</text>
</comment>
<evidence type="ECO:0000313" key="4">
    <source>
        <dbReference type="Proteomes" id="UP000652761"/>
    </source>
</evidence>
<reference evidence="3" key="1">
    <citation type="submission" date="2017-07" db="EMBL/GenBank/DDBJ databases">
        <title>Taro Niue Genome Assembly and Annotation.</title>
        <authorList>
            <person name="Atibalentja N."/>
            <person name="Keating K."/>
            <person name="Fields C.J."/>
        </authorList>
    </citation>
    <scope>NUCLEOTIDE SEQUENCE</scope>
    <source>
        <strain evidence="3">Niue_2</strain>
        <tissue evidence="3">Leaf</tissue>
    </source>
</reference>
<comment type="similarity">
    <text evidence="1">Belongs to the PI3/PI4-kinase family. Type III PI4K subfamily.</text>
</comment>
<name>A0A843V1R0_COLES</name>
<accession>A0A843V1R0</accession>
<feature type="domain" description="PI4-kinase N-terminal" evidence="2">
    <location>
        <begin position="277"/>
        <end position="535"/>
    </location>
</feature>
<dbReference type="AlphaFoldDB" id="A0A843V1R0"/>
<dbReference type="OrthoDB" id="10264149at2759"/>
<organism evidence="3 4">
    <name type="scientific">Colocasia esculenta</name>
    <name type="common">Wild taro</name>
    <name type="synonym">Arum esculentum</name>
    <dbReference type="NCBI Taxonomy" id="4460"/>
    <lineage>
        <taxon>Eukaryota</taxon>
        <taxon>Viridiplantae</taxon>
        <taxon>Streptophyta</taxon>
        <taxon>Embryophyta</taxon>
        <taxon>Tracheophyta</taxon>
        <taxon>Spermatophyta</taxon>
        <taxon>Magnoliopsida</taxon>
        <taxon>Liliopsida</taxon>
        <taxon>Araceae</taxon>
        <taxon>Aroideae</taxon>
        <taxon>Colocasieae</taxon>
        <taxon>Colocasia</taxon>
    </lineage>
</organism>
<dbReference type="Proteomes" id="UP000652761">
    <property type="component" value="Unassembled WGS sequence"/>
</dbReference>
<dbReference type="InterPro" id="IPR045495">
    <property type="entry name" value="PI4K_N"/>
</dbReference>
<proteinExistence type="inferred from homology"/>
<evidence type="ECO:0000256" key="1">
    <source>
        <dbReference type="ARBA" id="ARBA00006209"/>
    </source>
</evidence>
<gene>
    <name evidence="3" type="ORF">Taro_019278</name>
</gene>
<evidence type="ECO:0000259" key="2">
    <source>
        <dbReference type="Pfam" id="PF19274"/>
    </source>
</evidence>
<protein>
    <recommendedName>
        <fullName evidence="2">PI4-kinase N-terminal domain-containing protein</fullName>
    </recommendedName>
</protein>
<evidence type="ECO:0000313" key="3">
    <source>
        <dbReference type="EMBL" id="MQL86753.1"/>
    </source>
</evidence>
<sequence>MDRSIPGRSIRSNLIPLEFGRSTLQTWISGDFPPGVGSPTVDPIQDRPILAILPSIEGRRKSSLVHDAGGKNPPLPAAPLPLYLEGLLSLQNTTQVKKTQLQAYLQCQEVKEKKTDERQLRSALRRKGKFKQRRRVQRRENSQEICSCALKAGVWIRTMSVAEELKLSCKIKFGVIQLYPSGVAVSRCMGSCLKQALQEATVFGGLGNADPKEQFKTWMAKSDRGAGLDPAGPDPSRVVGSARLHGSLADPGSTSFTLKFAYLAAENYAWLIAYLHDLDRKETQTVPVVQLNLIRLLADLCMSVSKWEVVDMILPLFIENLEEGDASVPSSLRLRLLDAVSRIACLGFEKSYRETIVLMTRSYLDKLKTLGSAESKTLPPEATAERVETLPAGFLLVASRLKSSKLRSDYRYRLLSLCSDVGLAAESKTGRSGADFLGPLLPAVAEICSDFIPTSDAEPSLLKLFRNLWFYVVLFGLAPPVQQSQSPFKSVSTTLNSSGSMSTITLQAVTGPYMWNEQWSSAVKLIALHTPPLIFLQKSLTVGPLLIGVFIGVYPHLRGRREIYPEGESLRVDYPEGSSSE</sequence>